<dbReference type="InterPro" id="IPR013083">
    <property type="entry name" value="Znf_RING/FYVE/PHD"/>
</dbReference>
<dbReference type="Proteomes" id="UP000054771">
    <property type="component" value="Unassembled WGS sequence"/>
</dbReference>
<dbReference type="AlphaFoldDB" id="A0A0U5GBB9"/>
<dbReference type="STRING" id="454130.A0A0U5GBB9"/>
<sequence length="890" mass="100506">MASVPMRKEPPSRPVACSPGDGFLRTLFDHLDHPSSLNQTATSLFLFRYSPTVRFSHFLRRSCCGEAFWQAVQAWVKYARTRRVLRSFTASYLRRPLRTEDPQACFVQDLNERRCFSRAKMSEVIYTVLFLARDSSWSVYTEGKLGKTLKNLRSQYVRKYGAIRGRTLELAFVKPSNEDTRGSKLQDKIEELMSIARETGQPPMIVHAGFDGMTTRLSSFRKLFNSYTESEILIRVWASPPRSLSDTQAQLARFYGLSVAHVISIMDGFRNSLDGTLRMVQNAMLYHDECLIISRLKDLESLIKRERYRHTHNRNLIPEAPVSDGSLPESALMLTDDGLEVDPALNHGVFEIDPALTNGVLEVDPALNHGVFETDPALTDDGLEVDPALTNGVLESAPVLLNPESSNLTSEHFRAYPNASPSAFDAACPDSKDIDRLTDLVSLARTNTAQFVAEFDPKQYEPVVCSFCGDSFRPEYIKDHEDRCIISNEGNRVMKCSFCRKPITQRYLAAHEHRCSSRQSQYSVQCAFCEELIAPHHIQSHEALCMIQTEGHVRTECFCCGNMHPCYYITIHEASCVVSNEAQAPVECSFCAQEYRQDCLSKHEALCVVSLERKVPVKCTICAQTVPQKDFEVHQLACVQGPVSCTFCSELVQQGDLRAHEVSCLRGIEGQTPAKCAFCAQEYRQDYLRIHEPRCVVSLEGKLPVKCTICAQTFSQTDFEEHQLACVQGPVSRTFCSELVQQEDLQAHEVSCLRGIEGQTPRMCAFCAQVFSPQDIEVHLLTCGRDAVECPLCLKLVEQRNFREHEYHCLRDIEGKILTECLYCGKECTHNYLNEHQSNCVVAFEAKQPVKCSSCDQFFPQKRIDEHKATCAIANEDSSPFACAILRARF</sequence>
<proteinExistence type="predicted"/>
<protein>
    <recommendedName>
        <fullName evidence="3">TRAF-type domain-containing protein</fullName>
    </recommendedName>
</protein>
<dbReference type="PANTHER" id="PTHR16295:SF10">
    <property type="entry name" value="EXPRESSED PROTEIN"/>
    <property type="match status" value="1"/>
</dbReference>
<dbReference type="PANTHER" id="PTHR16295">
    <property type="entry name" value="TRAF-TYPE ZINC FINGER PROTEIN-RELATED"/>
    <property type="match status" value="1"/>
</dbReference>
<name>A0A0U5GBB9_ASPCI</name>
<dbReference type="OrthoDB" id="6499288at2759"/>
<dbReference type="EMBL" id="CDMC01000013">
    <property type="protein sequence ID" value="CEL09110.1"/>
    <property type="molecule type" value="Genomic_DNA"/>
</dbReference>
<organism evidence="1 2">
    <name type="scientific">Aspergillus calidoustus</name>
    <dbReference type="NCBI Taxonomy" id="454130"/>
    <lineage>
        <taxon>Eukaryota</taxon>
        <taxon>Fungi</taxon>
        <taxon>Dikarya</taxon>
        <taxon>Ascomycota</taxon>
        <taxon>Pezizomycotina</taxon>
        <taxon>Eurotiomycetes</taxon>
        <taxon>Eurotiomycetidae</taxon>
        <taxon>Eurotiales</taxon>
        <taxon>Aspergillaceae</taxon>
        <taxon>Aspergillus</taxon>
        <taxon>Aspergillus subgen. Nidulantes</taxon>
    </lineage>
</organism>
<gene>
    <name evidence="1" type="ORF">ASPCAL12250</name>
</gene>
<evidence type="ECO:0000313" key="1">
    <source>
        <dbReference type="EMBL" id="CEL09110.1"/>
    </source>
</evidence>
<keyword evidence="2" id="KW-1185">Reference proteome</keyword>
<evidence type="ECO:0008006" key="3">
    <source>
        <dbReference type="Google" id="ProtNLM"/>
    </source>
</evidence>
<dbReference type="GO" id="GO:0005739">
    <property type="term" value="C:mitochondrion"/>
    <property type="evidence" value="ECO:0007669"/>
    <property type="project" value="TreeGrafter"/>
</dbReference>
<accession>A0A0U5GBB9</accession>
<dbReference type="Gene3D" id="3.30.40.10">
    <property type="entry name" value="Zinc/RING finger domain, C3HC4 (zinc finger)"/>
    <property type="match status" value="3"/>
</dbReference>
<dbReference type="InterPro" id="IPR051986">
    <property type="entry name" value="Innate_Immune_Apopt_Reg"/>
</dbReference>
<reference evidence="2" key="1">
    <citation type="journal article" date="2016" name="Genome Announc.">
        <title>Draft genome sequences of fungus Aspergillus calidoustus.</title>
        <authorList>
            <person name="Horn F."/>
            <person name="Linde J."/>
            <person name="Mattern D.J."/>
            <person name="Walther G."/>
            <person name="Guthke R."/>
            <person name="Scherlach K."/>
            <person name="Martin K."/>
            <person name="Brakhage A.A."/>
            <person name="Petzke L."/>
            <person name="Valiante V."/>
        </authorList>
    </citation>
    <scope>NUCLEOTIDE SEQUENCE [LARGE SCALE GENOMIC DNA]</scope>
    <source>
        <strain evidence="2">SF006504</strain>
    </source>
</reference>
<evidence type="ECO:0000313" key="2">
    <source>
        <dbReference type="Proteomes" id="UP000054771"/>
    </source>
</evidence>